<name>A0A7S0MS81_9CRYP</name>
<organism evidence="1">
    <name type="scientific">Cryptomonas curvata</name>
    <dbReference type="NCBI Taxonomy" id="233186"/>
    <lineage>
        <taxon>Eukaryota</taxon>
        <taxon>Cryptophyceae</taxon>
        <taxon>Cryptomonadales</taxon>
        <taxon>Cryptomonadaceae</taxon>
        <taxon>Cryptomonas</taxon>
    </lineage>
</organism>
<reference evidence="1" key="1">
    <citation type="submission" date="2021-01" db="EMBL/GenBank/DDBJ databases">
        <authorList>
            <person name="Corre E."/>
            <person name="Pelletier E."/>
            <person name="Niang G."/>
            <person name="Scheremetjew M."/>
            <person name="Finn R."/>
            <person name="Kale V."/>
            <person name="Holt S."/>
            <person name="Cochrane G."/>
            <person name="Meng A."/>
            <person name="Brown T."/>
            <person name="Cohen L."/>
        </authorList>
    </citation>
    <scope>NUCLEOTIDE SEQUENCE</scope>
    <source>
        <strain evidence="1">CCAP979/52</strain>
    </source>
</reference>
<dbReference type="AlphaFoldDB" id="A0A7S0MS81"/>
<accession>A0A7S0MS81</accession>
<sequence>MSVNPKCSACQRYFVPTLKTSGLPYKTCERCRKHDKKWRDTHQEHAKEYREVYNEENQDSIKEKKKEYYQAHKETIAEKAKAYRQTHRDSIEARAGEKIPCECGMLIRRDWLSRHKLSLQHQEQISKQ</sequence>
<proteinExistence type="predicted"/>
<gene>
    <name evidence="1" type="ORF">CCUR1050_LOCUS26223</name>
</gene>
<evidence type="ECO:0000313" key="1">
    <source>
        <dbReference type="EMBL" id="CAD8649715.1"/>
    </source>
</evidence>
<dbReference type="EMBL" id="HBEZ01047676">
    <property type="protein sequence ID" value="CAD8649715.1"/>
    <property type="molecule type" value="Transcribed_RNA"/>
</dbReference>
<protein>
    <submittedName>
        <fullName evidence="1">Uncharacterized protein</fullName>
    </submittedName>
</protein>